<evidence type="ECO:0000313" key="3">
    <source>
        <dbReference type="EMBL" id="THT98405.1"/>
    </source>
</evidence>
<feature type="transmembrane region" description="Helical" evidence="2">
    <location>
        <begin position="16"/>
        <end position="35"/>
    </location>
</feature>
<gene>
    <name evidence="3" type="ORF">E9531_14420</name>
</gene>
<dbReference type="AlphaFoldDB" id="A0A4V4GQI6"/>
<keyword evidence="2" id="KW-1133">Transmembrane helix</keyword>
<comment type="caution">
    <text evidence="3">The sequence shown here is derived from an EMBL/GenBank/DDBJ whole genome shotgun (WGS) entry which is preliminary data.</text>
</comment>
<feature type="compositionally biased region" description="Polar residues" evidence="1">
    <location>
        <begin position="230"/>
        <end position="256"/>
    </location>
</feature>
<dbReference type="Pfam" id="PF11444">
    <property type="entry name" value="DUF2895"/>
    <property type="match status" value="1"/>
</dbReference>
<dbReference type="RefSeq" id="WP_136574477.1">
    <property type="nucleotide sequence ID" value="NZ_STFG01000021.1"/>
</dbReference>
<dbReference type="Proteomes" id="UP000308917">
    <property type="component" value="Unassembled WGS sequence"/>
</dbReference>
<protein>
    <submittedName>
        <fullName evidence="3">TIGR03746 family integrating conjugative element protein</fullName>
    </submittedName>
</protein>
<dbReference type="InterPro" id="IPR021548">
    <property type="entry name" value="DUF2895"/>
</dbReference>
<feature type="region of interest" description="Disordered" evidence="1">
    <location>
        <begin position="216"/>
        <end position="256"/>
    </location>
</feature>
<dbReference type="EMBL" id="STFG01000021">
    <property type="protein sequence ID" value="THT98405.1"/>
    <property type="molecule type" value="Genomic_DNA"/>
</dbReference>
<evidence type="ECO:0000256" key="1">
    <source>
        <dbReference type="SAM" id="MobiDB-lite"/>
    </source>
</evidence>
<accession>A0A4V4GQI6</accession>
<reference evidence="3 4" key="1">
    <citation type="journal article" date="2015" name="Antonie Van Leeuwenhoek">
        <title>Lampropedia puyangensis sp. nov., isolated from symptomatic bark of Populus ? euramericana canker and emended description of Lampropedia hyalina (Ehrenberg 1832) Lee et al. 2004.</title>
        <authorList>
            <person name="Li Y."/>
            <person name="Wang T."/>
            <person name="Piao C.G."/>
            <person name="Wang L.F."/>
            <person name="Tian G.Z."/>
            <person name="Zhu T.H."/>
            <person name="Guo M.W."/>
        </authorList>
    </citation>
    <scope>NUCLEOTIDE SEQUENCE [LARGE SCALE GENOMIC DNA]</scope>
    <source>
        <strain evidence="3 4">2-bin</strain>
    </source>
</reference>
<dbReference type="OrthoDB" id="8558441at2"/>
<dbReference type="NCBIfam" id="TIGR03746">
    <property type="entry name" value="conj_TIGR03746"/>
    <property type="match status" value="1"/>
</dbReference>
<keyword evidence="2" id="KW-0812">Transmembrane</keyword>
<name>A0A4V4GQI6_9BURK</name>
<evidence type="ECO:0000313" key="4">
    <source>
        <dbReference type="Proteomes" id="UP000308917"/>
    </source>
</evidence>
<evidence type="ECO:0000256" key="2">
    <source>
        <dbReference type="SAM" id="Phobius"/>
    </source>
</evidence>
<keyword evidence="4" id="KW-1185">Reference proteome</keyword>
<organism evidence="3 4">
    <name type="scientific">Lampropedia puyangensis</name>
    <dbReference type="NCBI Taxonomy" id="1330072"/>
    <lineage>
        <taxon>Bacteria</taxon>
        <taxon>Pseudomonadati</taxon>
        <taxon>Pseudomonadota</taxon>
        <taxon>Betaproteobacteria</taxon>
        <taxon>Burkholderiales</taxon>
        <taxon>Comamonadaceae</taxon>
        <taxon>Lampropedia</taxon>
    </lineage>
</organism>
<sequence>MKTIDALENARRENALLVKILGATILMGALGMYLLSGTPKNISVHLAPDMRAGETIDIRDGLSPVPTTNVYGFAYYIWQQVNRWQEDGNKDYGQQIFALQAYLTPRCRAQLLADMENRSKKGELRQRTRLITEIPGFGYAANRVLPEGNSAWQVLLDMQLIEEYRGHSLKDVFIRYPIRVVRYDVDRERNPWALALDCFGASAPTRISAADVQAGGKNTQDVVTPMSLPRATNQSVDPMQDLGATTDNPASTASKE</sequence>
<keyword evidence="2" id="KW-0472">Membrane</keyword>
<proteinExistence type="predicted"/>